<feature type="domain" description="Reverse transcriptase" evidence="1">
    <location>
        <begin position="93"/>
        <end position="348"/>
    </location>
</feature>
<dbReference type="PANTHER" id="PTHR34047:SF10">
    <property type="entry name" value="GROUP II INTRON-ASSOCIATED OPEN READING FRAME"/>
    <property type="match status" value="1"/>
</dbReference>
<dbReference type="Gene3D" id="1.10.30.50">
    <property type="match status" value="1"/>
</dbReference>
<evidence type="ECO:0000313" key="2">
    <source>
        <dbReference type="EMBL" id="AIT93952.1"/>
    </source>
</evidence>
<reference evidence="2" key="1">
    <citation type="journal article" date="2014" name="BMC Evol. Biol.">
        <title>Chloroplast phylogenomic analysis resolves deep-level relationships within the green algal class Trebouxiophyceae.</title>
        <authorList>
            <person name="Lemieux C."/>
            <person name="Otis C."/>
            <person name="Turmel M."/>
        </authorList>
    </citation>
    <scope>NUCLEOTIDE SEQUENCE</scope>
</reference>
<dbReference type="SUPFAM" id="SSF56672">
    <property type="entry name" value="DNA/RNA polymerases"/>
    <property type="match status" value="1"/>
</dbReference>
<dbReference type="GO" id="GO:0003964">
    <property type="term" value="F:RNA-directed DNA polymerase activity"/>
    <property type="evidence" value="ECO:0007669"/>
    <property type="project" value="UniProtKB-KW"/>
</dbReference>
<protein>
    <submittedName>
        <fullName evidence="2">Putative reverse transcriptase and intron maturase</fullName>
    </submittedName>
</protein>
<dbReference type="Pfam" id="PF01844">
    <property type="entry name" value="HNH"/>
    <property type="match status" value="1"/>
</dbReference>
<dbReference type="PROSITE" id="PS50878">
    <property type="entry name" value="RT_POL"/>
    <property type="match status" value="1"/>
</dbReference>
<dbReference type="InterPro" id="IPR051083">
    <property type="entry name" value="GrpII_Intron_Splice-Mob/Def"/>
</dbReference>
<dbReference type="PANTHER" id="PTHR34047">
    <property type="entry name" value="NUCLEAR INTRON MATURASE 1, MITOCHONDRIAL-RELATED"/>
    <property type="match status" value="1"/>
</dbReference>
<dbReference type="AlphaFoldDB" id="A0A097KLA2"/>
<keyword evidence="2" id="KW-0808">Transferase</keyword>
<dbReference type="InterPro" id="IPR003615">
    <property type="entry name" value="HNH_nuc"/>
</dbReference>
<dbReference type="Pfam" id="PF00078">
    <property type="entry name" value="RVT_1"/>
    <property type="match status" value="1"/>
</dbReference>
<dbReference type="EMBL" id="KM462867">
    <property type="protein sequence ID" value="AIT93952.1"/>
    <property type="molecule type" value="Genomic_DNA"/>
</dbReference>
<dbReference type="CDD" id="cd01651">
    <property type="entry name" value="RT_G2_intron"/>
    <property type="match status" value="1"/>
</dbReference>
<dbReference type="InterPro" id="IPR025960">
    <property type="entry name" value="RVT_N"/>
</dbReference>
<keyword evidence="2" id="KW-0934">Plastid</keyword>
<organism evidence="2">
    <name type="scientific">Pedinomonas tuberculata</name>
    <dbReference type="NCBI Taxonomy" id="160064"/>
    <lineage>
        <taxon>Eukaryota</taxon>
        <taxon>Viridiplantae</taxon>
        <taxon>Chlorophyta</taxon>
        <taxon>core chlorophytes</taxon>
        <taxon>Pedinophyceae</taxon>
        <taxon>Pedinomonadales</taxon>
        <taxon>Pedinomonadaceae</taxon>
        <taxon>Pedinomonas</taxon>
    </lineage>
</organism>
<dbReference type="SMART" id="SM00507">
    <property type="entry name" value="HNHc"/>
    <property type="match status" value="1"/>
</dbReference>
<dbReference type="InterPro" id="IPR000477">
    <property type="entry name" value="RT_dom"/>
</dbReference>
<dbReference type="InterPro" id="IPR002711">
    <property type="entry name" value="HNH"/>
</dbReference>
<proteinExistence type="predicted"/>
<dbReference type="Pfam" id="PF08388">
    <property type="entry name" value="GIIM"/>
    <property type="match status" value="1"/>
</dbReference>
<geneLocation type="chloroplast" evidence="2"/>
<keyword evidence="2" id="KW-0548">Nucleotidyltransferase</keyword>
<gene>
    <name evidence="2" type="primary">orf591</name>
</gene>
<dbReference type="Pfam" id="PF13655">
    <property type="entry name" value="RVT_N"/>
    <property type="match status" value="1"/>
</dbReference>
<accession>A0A097KLA2</accession>
<name>A0A097KLA2_9CHLO</name>
<keyword evidence="2" id="KW-0695">RNA-directed DNA polymerase</keyword>
<keyword evidence="2" id="KW-0150">Chloroplast</keyword>
<dbReference type="GeneID" id="22159055"/>
<evidence type="ECO:0000259" key="1">
    <source>
        <dbReference type="PROSITE" id="PS50878"/>
    </source>
</evidence>
<dbReference type="GO" id="GO:0008270">
    <property type="term" value="F:zinc ion binding"/>
    <property type="evidence" value="ECO:0007669"/>
    <property type="project" value="InterPro"/>
</dbReference>
<dbReference type="CDD" id="cd00085">
    <property type="entry name" value="HNHc"/>
    <property type="match status" value="1"/>
</dbReference>
<dbReference type="GO" id="GO:0003676">
    <property type="term" value="F:nucleic acid binding"/>
    <property type="evidence" value="ECO:0007669"/>
    <property type="project" value="InterPro"/>
</dbReference>
<dbReference type="GO" id="GO:0004519">
    <property type="term" value="F:endonuclease activity"/>
    <property type="evidence" value="ECO:0007669"/>
    <property type="project" value="InterPro"/>
</dbReference>
<dbReference type="InterPro" id="IPR043502">
    <property type="entry name" value="DNA/RNA_pol_sf"/>
</dbReference>
<sequence>MNKTNKNDSTELSLVWEDIHWKETNQHVSKLQRYIFTASKEGDLKRVRKWQHLLLNSLSAKLIAVRTVTQDNLGKKTAGVDGIKSLTPTARIELARKLKVTGKCQPVRRVWIPKPGSMEKRPLGIPTIYDRALQALVKMALEPEWEGRFEPNSYGFRPGRSTRDAIKQIKICLDKKSKYVLDADIAKCFDRIDHEALLKKLGIQGKLRNQVRAWLKSGTLTSGIFEETQRGTPQGGLISPLLANVAFHGLETVIKEEMRKYSTMRWKGGGFMKPSERERSLNIIRYADDFVVMHEDKTVLLVVKSTIEFWLKEMGLEFKDSKTRIAHTLDPTLSEDQKAGFNFLGFHIQHYPASRRSYKNLGVSLGYRTVIVPSNESIKRHLVNISKLIKTKGNTQSELIRELNLVIRGWSRYFSTSSAHEGYQIFRKLDYLTYIKIRRWSTRITGSVKSSLLRFWHPIGTRKWVFSTNKQGSPLILANHIDVPVSIDKYVKVKGDASPFDGNIIYWTKRLQRFSGLPSRKAKLLRSQNGKCAFCNSLFQEGELLHEHHVVPLSLGGKDTFQNLQLVHSFCHHRIHGLHAMGSTPFLSENF</sequence>
<dbReference type="InterPro" id="IPR013597">
    <property type="entry name" value="Mat_intron_G2"/>
</dbReference>
<dbReference type="RefSeq" id="YP_009105263.1">
    <property type="nucleotide sequence ID" value="NC_025530.1"/>
</dbReference>